<accession>A0AAP2DKY7</accession>
<feature type="region of interest" description="Disordered" evidence="1">
    <location>
        <begin position="1"/>
        <end position="60"/>
    </location>
</feature>
<protein>
    <submittedName>
        <fullName evidence="2">Uncharacterized protein</fullName>
    </submittedName>
</protein>
<dbReference type="RefSeq" id="WP_254164254.1">
    <property type="nucleotide sequence ID" value="NZ_JAHESF010000014.1"/>
</dbReference>
<evidence type="ECO:0000313" key="2">
    <source>
        <dbReference type="EMBL" id="MBT1698266.1"/>
    </source>
</evidence>
<comment type="caution">
    <text evidence="2">The sequence shown here is derived from an EMBL/GenBank/DDBJ whole genome shotgun (WGS) entry which is preliminary data.</text>
</comment>
<dbReference type="EMBL" id="JAHESF010000014">
    <property type="protein sequence ID" value="MBT1698266.1"/>
    <property type="molecule type" value="Genomic_DNA"/>
</dbReference>
<dbReference type="AlphaFoldDB" id="A0AAP2DKY7"/>
<dbReference type="Proteomes" id="UP001319200">
    <property type="component" value="Unassembled WGS sequence"/>
</dbReference>
<evidence type="ECO:0000256" key="1">
    <source>
        <dbReference type="SAM" id="MobiDB-lite"/>
    </source>
</evidence>
<proteinExistence type="predicted"/>
<sequence>MKPKKNSGNQDAAASPPHAGKKSKSAGQAVSGHPDSEGGSRQGNIGHQHNAEAGRGDRQT</sequence>
<name>A0AAP2DKY7_9BACT</name>
<gene>
    <name evidence="2" type="ORF">KK083_15350</name>
</gene>
<reference evidence="2 3" key="1">
    <citation type="submission" date="2021-05" db="EMBL/GenBank/DDBJ databases">
        <title>A Polyphasic approach of four new species of the genus Ohtaekwangia: Ohtaekwangia histidinii sp. nov., Ohtaekwangia cretensis sp. nov., Ohtaekwangia indiensis sp. nov., Ohtaekwangia reichenbachii sp. nov. from diverse environment.</title>
        <authorList>
            <person name="Octaviana S."/>
        </authorList>
    </citation>
    <scope>NUCLEOTIDE SEQUENCE [LARGE SCALE GENOMIC DNA]</scope>
    <source>
        <strain evidence="2 3">PWU4</strain>
    </source>
</reference>
<keyword evidence="3" id="KW-1185">Reference proteome</keyword>
<organism evidence="2 3">
    <name type="scientific">Chryseosolibacter histidini</name>
    <dbReference type="NCBI Taxonomy" id="2782349"/>
    <lineage>
        <taxon>Bacteria</taxon>
        <taxon>Pseudomonadati</taxon>
        <taxon>Bacteroidota</taxon>
        <taxon>Cytophagia</taxon>
        <taxon>Cytophagales</taxon>
        <taxon>Chryseotaleaceae</taxon>
        <taxon>Chryseosolibacter</taxon>
    </lineage>
</organism>
<evidence type="ECO:0000313" key="3">
    <source>
        <dbReference type="Proteomes" id="UP001319200"/>
    </source>
</evidence>
<feature type="compositionally biased region" description="Basic and acidic residues" evidence="1">
    <location>
        <begin position="49"/>
        <end position="60"/>
    </location>
</feature>
<feature type="compositionally biased region" description="Polar residues" evidence="1">
    <location>
        <begin position="1"/>
        <end position="12"/>
    </location>
</feature>